<evidence type="ECO:0000259" key="8">
    <source>
        <dbReference type="PROSITE" id="PS50207"/>
    </source>
</evidence>
<keyword evidence="3" id="KW-0677">Repeat</keyword>
<dbReference type="PROSITE" id="PS50207">
    <property type="entry name" value="CASPASE_P10"/>
    <property type="match status" value="1"/>
</dbReference>
<dbReference type="PROSITE" id="PS01122">
    <property type="entry name" value="CASPASE_CYS"/>
    <property type="match status" value="1"/>
</dbReference>
<dbReference type="CDD" id="cd00032">
    <property type="entry name" value="CASc"/>
    <property type="match status" value="1"/>
</dbReference>
<dbReference type="InterPro" id="IPR033139">
    <property type="entry name" value="Caspase_cys_AS"/>
</dbReference>
<feature type="domain" description="Caspase family p10" evidence="8">
    <location>
        <begin position="404"/>
        <end position="493"/>
    </location>
</feature>
<dbReference type="SUPFAM" id="SSF52129">
    <property type="entry name" value="Caspase-like"/>
    <property type="match status" value="1"/>
</dbReference>
<feature type="compositionally biased region" description="Polar residues" evidence="6">
    <location>
        <begin position="225"/>
        <end position="238"/>
    </location>
</feature>
<dbReference type="Pfam" id="PF01335">
    <property type="entry name" value="DED"/>
    <property type="match status" value="2"/>
</dbReference>
<protein>
    <recommendedName>
        <fullName evidence="12">Caspase 8</fullName>
    </recommendedName>
</protein>
<dbReference type="InterPro" id="IPR001875">
    <property type="entry name" value="DED_dom"/>
</dbReference>
<dbReference type="PRINTS" id="PR00376">
    <property type="entry name" value="IL1BCENZYME"/>
</dbReference>
<evidence type="ECO:0000256" key="3">
    <source>
        <dbReference type="ARBA" id="ARBA00022737"/>
    </source>
</evidence>
<dbReference type="SMART" id="SM00031">
    <property type="entry name" value="DED"/>
    <property type="match status" value="2"/>
</dbReference>
<dbReference type="InterPro" id="IPR029030">
    <property type="entry name" value="Caspase-like_dom_sf"/>
</dbReference>
<dbReference type="InterPro" id="IPR002138">
    <property type="entry name" value="Pept_C14_p10"/>
</dbReference>
<dbReference type="GO" id="GO:0006508">
    <property type="term" value="P:proteolysis"/>
    <property type="evidence" value="ECO:0007669"/>
    <property type="project" value="UniProtKB-KW"/>
</dbReference>
<dbReference type="InterPro" id="IPR011029">
    <property type="entry name" value="DEATH-like_dom_sf"/>
</dbReference>
<evidence type="ECO:0000256" key="5">
    <source>
        <dbReference type="RuleBase" id="RU003971"/>
    </source>
</evidence>
<dbReference type="Gene3D" id="1.10.533.10">
    <property type="entry name" value="Death Domain, Fas"/>
    <property type="match status" value="2"/>
</dbReference>
<comment type="similarity">
    <text evidence="1 5">Belongs to the peptidase C14A family.</text>
</comment>
<evidence type="ECO:0000256" key="2">
    <source>
        <dbReference type="ARBA" id="ARBA00022703"/>
    </source>
</evidence>
<proteinExistence type="inferred from homology"/>
<evidence type="ECO:0000259" key="9">
    <source>
        <dbReference type="PROSITE" id="PS50208"/>
    </source>
</evidence>
<dbReference type="GO" id="GO:0032991">
    <property type="term" value="C:protein-containing complex"/>
    <property type="evidence" value="ECO:0007669"/>
    <property type="project" value="UniProtKB-ARBA"/>
</dbReference>
<keyword evidence="2" id="KW-0053">Apoptosis</keyword>
<keyword evidence="11" id="KW-1185">Reference proteome</keyword>
<dbReference type="Pfam" id="PF00656">
    <property type="entry name" value="Peptidase_C14"/>
    <property type="match status" value="1"/>
</dbReference>
<evidence type="ECO:0008006" key="12">
    <source>
        <dbReference type="Google" id="ProtNLM"/>
    </source>
</evidence>
<dbReference type="STRING" id="80972.ENSAOCP00000026341"/>
<dbReference type="InterPro" id="IPR001309">
    <property type="entry name" value="Pept_C14_p20"/>
</dbReference>
<evidence type="ECO:0000256" key="4">
    <source>
        <dbReference type="PIRSR" id="PIRSR038001-1"/>
    </source>
</evidence>
<dbReference type="GO" id="GO:0005737">
    <property type="term" value="C:cytoplasm"/>
    <property type="evidence" value="ECO:0007669"/>
    <property type="project" value="UniProtKB-SubCell"/>
</dbReference>
<dbReference type="PROSITE" id="PS50168">
    <property type="entry name" value="DED"/>
    <property type="match status" value="2"/>
</dbReference>
<evidence type="ECO:0000256" key="6">
    <source>
        <dbReference type="SAM" id="MobiDB-lite"/>
    </source>
</evidence>
<dbReference type="CDD" id="cd08792">
    <property type="entry name" value="DED_Caspase_8_10_r1"/>
    <property type="match status" value="1"/>
</dbReference>
<dbReference type="GO" id="GO:0043065">
    <property type="term" value="P:positive regulation of apoptotic process"/>
    <property type="evidence" value="ECO:0007669"/>
    <property type="project" value="UniProtKB-ARBA"/>
</dbReference>
<dbReference type="GO" id="GO:0004197">
    <property type="term" value="F:cysteine-type endopeptidase activity"/>
    <property type="evidence" value="ECO:0007669"/>
    <property type="project" value="InterPro"/>
</dbReference>
<dbReference type="Gene3D" id="3.40.50.1460">
    <property type="match status" value="1"/>
</dbReference>
<dbReference type="PROSITE" id="PS50208">
    <property type="entry name" value="CASPASE_P20"/>
    <property type="match status" value="1"/>
</dbReference>
<dbReference type="GO" id="GO:0006915">
    <property type="term" value="P:apoptotic process"/>
    <property type="evidence" value="ECO:0007669"/>
    <property type="project" value="UniProtKB-KW"/>
</dbReference>
<dbReference type="PANTHER" id="PTHR48169">
    <property type="entry name" value="DED DOMAIN-CONTAINING PROTEIN"/>
    <property type="match status" value="1"/>
</dbReference>
<sequence>MMDRRLLSRIDEELDSTEVAALCFLCRDVISGKRLEGIKDAKQLFLKLEERELLQNKFFLTQLLRTIHRADLLNLIEADSRQTEETDARPMLSEYRMMLYKIYDDMTRENLEKFKFLFNNEQRRKMEMCNTALDVFVEMEKVGSLSNTNLTELHEILLEIDQQLATTVQKYMQGMRPTSTQKHVHTQTLLPVSMDPQRINNTPQPQPFLSMSETQPSYGAESVYSDAQSTTETPSLSDSADYYDLTHKPRGLCVVINNEDFSGTGLQNRRGTQEDAKALNKVFTNFGFEVVIHNNLTARNMRAEIEKLGKRNFVNDDALVVCVLSHGENECVYGTDEQPVVLRDLTLPFKSGSAPTLAGKPKLFFIQACQGSSYQEGAVPCPPTPAPEEVERTSPLEEDAGPVRSETVPWDADFLIGMATVPECKSFRNTVTGSIYIQELCKQLTKSALSSEKDDIHSVLTRVNREVSRGRYLTHKQMPQPKYTLTKKLVLKYI</sequence>
<reference evidence="10" key="2">
    <citation type="submission" date="2025-08" db="UniProtKB">
        <authorList>
            <consortium name="Ensembl"/>
        </authorList>
    </citation>
    <scope>IDENTIFICATION</scope>
</reference>
<dbReference type="OMA" id="TETQPNY"/>
<dbReference type="PANTHER" id="PTHR48169:SF7">
    <property type="entry name" value="CASPASE 10"/>
    <property type="match status" value="1"/>
</dbReference>
<feature type="active site" evidence="4">
    <location>
        <position position="369"/>
    </location>
</feature>
<dbReference type="GO" id="GO:0051604">
    <property type="term" value="P:protein maturation"/>
    <property type="evidence" value="ECO:0007669"/>
    <property type="project" value="UniProtKB-ARBA"/>
</dbReference>
<dbReference type="GeneTree" id="ENSGT00940000166591"/>
<feature type="compositionally biased region" description="Polar residues" evidence="6">
    <location>
        <begin position="198"/>
        <end position="217"/>
    </location>
</feature>
<dbReference type="OrthoDB" id="6114029at2759"/>
<organism evidence="10 11">
    <name type="scientific">Amphiprion ocellaris</name>
    <name type="common">Clown anemonefish</name>
    <dbReference type="NCBI Taxonomy" id="80972"/>
    <lineage>
        <taxon>Eukaryota</taxon>
        <taxon>Metazoa</taxon>
        <taxon>Chordata</taxon>
        <taxon>Craniata</taxon>
        <taxon>Vertebrata</taxon>
        <taxon>Euteleostomi</taxon>
        <taxon>Actinopterygii</taxon>
        <taxon>Neopterygii</taxon>
        <taxon>Teleostei</taxon>
        <taxon>Neoteleostei</taxon>
        <taxon>Acanthomorphata</taxon>
        <taxon>Ovalentaria</taxon>
        <taxon>Pomacentridae</taxon>
        <taxon>Amphiprion</taxon>
    </lineage>
</organism>
<dbReference type="SMART" id="SM00115">
    <property type="entry name" value="CASc"/>
    <property type="match status" value="1"/>
</dbReference>
<feature type="active site" evidence="4">
    <location>
        <position position="326"/>
    </location>
</feature>
<feature type="domain" description="DED" evidence="7">
    <location>
        <begin position="2"/>
        <end position="78"/>
    </location>
</feature>
<accession>A0A3Q1D5W1</accession>
<dbReference type="Proteomes" id="UP001501940">
    <property type="component" value="Chromosome 10"/>
</dbReference>
<feature type="domain" description="DED" evidence="7">
    <location>
        <begin position="94"/>
        <end position="170"/>
    </location>
</feature>
<dbReference type="Ensembl" id="ENSAOCT00000017328.2">
    <property type="protein sequence ID" value="ENSAOCP00000026341.2"/>
    <property type="gene ID" value="ENSAOCG00000014535.2"/>
</dbReference>
<name>A0A3Q1D5W1_AMPOC</name>
<reference evidence="10 11" key="1">
    <citation type="submission" date="2022-01" db="EMBL/GenBank/DDBJ databases">
        <title>A chromosome-scale genome assembly of the false clownfish, Amphiprion ocellaris.</title>
        <authorList>
            <person name="Ryu T."/>
        </authorList>
    </citation>
    <scope>NUCLEOTIDE SEQUENCE [LARGE SCALE GENOMIC DNA]</scope>
</reference>
<dbReference type="AlphaFoldDB" id="A0A3Q1D5W1"/>
<dbReference type="InterPro" id="IPR011600">
    <property type="entry name" value="Pept_C14_caspase"/>
</dbReference>
<dbReference type="InterPro" id="IPR015917">
    <property type="entry name" value="Pept_C14A"/>
</dbReference>
<evidence type="ECO:0000256" key="1">
    <source>
        <dbReference type="ARBA" id="ARBA00010134"/>
    </source>
</evidence>
<reference evidence="10" key="3">
    <citation type="submission" date="2025-09" db="UniProtKB">
        <authorList>
            <consortium name="Ensembl"/>
        </authorList>
    </citation>
    <scope>IDENTIFICATION</scope>
</reference>
<dbReference type="GO" id="GO:0005886">
    <property type="term" value="C:plasma membrane"/>
    <property type="evidence" value="ECO:0007669"/>
    <property type="project" value="UniProtKB-ARBA"/>
</dbReference>
<feature type="region of interest" description="Disordered" evidence="6">
    <location>
        <begin position="195"/>
        <end position="238"/>
    </location>
</feature>
<evidence type="ECO:0000313" key="10">
    <source>
        <dbReference type="Ensembl" id="ENSAOCP00000026341.2"/>
    </source>
</evidence>
<dbReference type="SUPFAM" id="SSF47986">
    <property type="entry name" value="DEATH domain"/>
    <property type="match status" value="2"/>
</dbReference>
<evidence type="ECO:0000313" key="11">
    <source>
        <dbReference type="Proteomes" id="UP001501940"/>
    </source>
</evidence>
<feature type="region of interest" description="Disordered" evidence="6">
    <location>
        <begin position="377"/>
        <end position="403"/>
    </location>
</feature>
<dbReference type="CDD" id="cd08334">
    <property type="entry name" value="DED_Caspase_8_10_r2"/>
    <property type="match status" value="1"/>
</dbReference>
<dbReference type="GO" id="GO:0005634">
    <property type="term" value="C:nucleus"/>
    <property type="evidence" value="ECO:0007669"/>
    <property type="project" value="UniProtKB-SubCell"/>
</dbReference>
<evidence type="ECO:0000259" key="7">
    <source>
        <dbReference type="PROSITE" id="PS50168"/>
    </source>
</evidence>
<feature type="domain" description="Caspase family p20" evidence="9">
    <location>
        <begin position="249"/>
        <end position="373"/>
    </location>
</feature>